<dbReference type="Proteomes" id="UP001231124">
    <property type="component" value="Unassembled WGS sequence"/>
</dbReference>
<name>A0ABU0I3J5_9HYPH</name>
<organism evidence="2 3">
    <name type="scientific">Methylobacterium aerolatum</name>
    <dbReference type="NCBI Taxonomy" id="418708"/>
    <lineage>
        <taxon>Bacteria</taxon>
        <taxon>Pseudomonadati</taxon>
        <taxon>Pseudomonadota</taxon>
        <taxon>Alphaproteobacteria</taxon>
        <taxon>Hyphomicrobiales</taxon>
        <taxon>Methylobacteriaceae</taxon>
        <taxon>Methylobacterium</taxon>
    </lineage>
</organism>
<dbReference type="EMBL" id="JAUSVP010000013">
    <property type="protein sequence ID" value="MDQ0449179.1"/>
    <property type="molecule type" value="Genomic_DNA"/>
</dbReference>
<proteinExistence type="predicted"/>
<evidence type="ECO:0000313" key="3">
    <source>
        <dbReference type="Proteomes" id="UP001231124"/>
    </source>
</evidence>
<evidence type="ECO:0000256" key="1">
    <source>
        <dbReference type="SAM" id="MobiDB-lite"/>
    </source>
</evidence>
<feature type="compositionally biased region" description="Basic and acidic residues" evidence="1">
    <location>
        <begin position="187"/>
        <end position="203"/>
    </location>
</feature>
<sequence>MRYFWAEASTDRKAVWRLPAVLAARSKIARFGFATARRRRRGEMRPVVRCPNDHSIVILIDEHKPVTAAAVATATDDLIDPSESTARDSRRIEQVLGLILAVSVARSSSALSSAPGQSGLNCTDSLRIDATSSPLSPGRVRRSAVALTAGESRVDAAQVGIRNTVTASGAKQSRAAGRLRTERIPEGLRSARSDETERLDPRSTETAPERVMALTVVVPVILITRPAATSISFASLRISPGVYALLGALRR</sequence>
<feature type="region of interest" description="Disordered" evidence="1">
    <location>
        <begin position="187"/>
        <end position="206"/>
    </location>
</feature>
<evidence type="ECO:0000313" key="2">
    <source>
        <dbReference type="EMBL" id="MDQ0449179.1"/>
    </source>
</evidence>
<accession>A0ABU0I3J5</accession>
<reference evidence="2 3" key="1">
    <citation type="submission" date="2023-07" db="EMBL/GenBank/DDBJ databases">
        <title>Genomic Encyclopedia of Type Strains, Phase IV (KMG-IV): sequencing the most valuable type-strain genomes for metagenomic binning, comparative biology and taxonomic classification.</title>
        <authorList>
            <person name="Goeker M."/>
        </authorList>
    </citation>
    <scope>NUCLEOTIDE SEQUENCE [LARGE SCALE GENOMIC DNA]</scope>
    <source>
        <strain evidence="2 3">DSM 19013</strain>
    </source>
</reference>
<protein>
    <submittedName>
        <fullName evidence="2">Uncharacterized protein</fullName>
    </submittedName>
</protein>
<comment type="caution">
    <text evidence="2">The sequence shown here is derived from an EMBL/GenBank/DDBJ whole genome shotgun (WGS) entry which is preliminary data.</text>
</comment>
<gene>
    <name evidence="2" type="ORF">QO012_003696</name>
</gene>
<keyword evidence="3" id="KW-1185">Reference proteome</keyword>